<protein>
    <recommendedName>
        <fullName evidence="5 12">Galactose-1-phosphate uridylyltransferase</fullName>
        <ecNumber evidence="4 12">2.7.7.12</ecNumber>
    </recommendedName>
</protein>
<dbReference type="PIRSF" id="PIRSF000808">
    <property type="entry name" value="GalT"/>
    <property type="match status" value="1"/>
</dbReference>
<evidence type="ECO:0000256" key="2">
    <source>
        <dbReference type="ARBA" id="ARBA00004947"/>
    </source>
</evidence>
<dbReference type="NCBIfam" id="NF008724">
    <property type="entry name" value="PRK11720.1"/>
    <property type="match status" value="1"/>
</dbReference>
<sequence length="347" mass="40458">MTTFNAVNDPHRRLNPLTGNWILVSPHRAKRPWQGQSEQSEDSVTPSYDPNCYLCAGNKRISGDHNPDYQNTYVFGNDFAALKADTPEFQQQDPLFTLQAEQGEARVVCYSPDHSKTLPEMTADEIKVVVDTWIEQYQDLGSRYANVQIFENKGSVMGCSQPHPHGQIWAQKHLPTEIKLEDLHQREYFERYQRPMLLDYVEQEVQKQERVIVANDDWVAVVPYWAMWPFESMILPRFQITQMPQLSLQQRQSLAEIIRLLTIRYDNLFQCSFPYSMGWHGAPFNGEDNAHWQLHAHFYPPLLRSATVKKFMVGYEMLGEPQRDLTPEQAAQKLQTLSDIHYKRQPK</sequence>
<feature type="binding site" evidence="15">
    <location>
        <position position="295"/>
    </location>
    <ligand>
        <name>Fe cation</name>
        <dbReference type="ChEBI" id="CHEBI:24875"/>
    </ligand>
</feature>
<evidence type="ECO:0000256" key="7">
    <source>
        <dbReference type="ARBA" id="ARBA00022695"/>
    </source>
</evidence>
<dbReference type="HOGENOM" id="CLU_029960_0_0_6"/>
<dbReference type="GO" id="GO:0008270">
    <property type="term" value="F:zinc ion binding"/>
    <property type="evidence" value="ECO:0007669"/>
    <property type="project" value="InterPro"/>
</dbReference>
<comment type="pathway">
    <text evidence="2 16">Carbohydrate metabolism; galactose metabolism.</text>
</comment>
<dbReference type="SUPFAM" id="SSF54197">
    <property type="entry name" value="HIT-like"/>
    <property type="match status" value="2"/>
</dbReference>
<name>A0A0C5VNX4_9GAMM</name>
<dbReference type="InterPro" id="IPR001937">
    <property type="entry name" value="GalP_UDPtransf1"/>
</dbReference>
<dbReference type="Proteomes" id="UP000032266">
    <property type="component" value="Chromosome"/>
</dbReference>
<evidence type="ECO:0000256" key="3">
    <source>
        <dbReference type="ARBA" id="ARBA00010951"/>
    </source>
</evidence>
<evidence type="ECO:0000313" key="20">
    <source>
        <dbReference type="Proteomes" id="UP000032266"/>
    </source>
</evidence>
<keyword evidence="8 14" id="KW-0479">Metal-binding</keyword>
<feature type="binding site" evidence="14">
    <location>
        <position position="163"/>
    </location>
    <ligand>
        <name>Zn(2+)</name>
        <dbReference type="ChEBI" id="CHEBI:29105"/>
    </ligand>
</feature>
<keyword evidence="11 16" id="KW-0119">Carbohydrate metabolism</keyword>
<feature type="binding site" evidence="15">
    <location>
        <position position="181"/>
    </location>
    <ligand>
        <name>Fe cation</name>
        <dbReference type="ChEBI" id="CHEBI:24875"/>
    </ligand>
</feature>
<evidence type="ECO:0000256" key="10">
    <source>
        <dbReference type="ARBA" id="ARBA00023144"/>
    </source>
</evidence>
<feature type="active site" description="Tele-UMP-histidine intermediate" evidence="13">
    <location>
        <position position="165"/>
    </location>
</feature>
<dbReference type="InterPro" id="IPR019779">
    <property type="entry name" value="GalP_UDPtransf1_His-AS"/>
</dbReference>
<evidence type="ECO:0000256" key="6">
    <source>
        <dbReference type="ARBA" id="ARBA00022679"/>
    </source>
</evidence>
<evidence type="ECO:0000256" key="12">
    <source>
        <dbReference type="NCBIfam" id="TIGR00209"/>
    </source>
</evidence>
<dbReference type="NCBIfam" id="TIGR00209">
    <property type="entry name" value="galT_1"/>
    <property type="match status" value="1"/>
</dbReference>
<dbReference type="InterPro" id="IPR005850">
    <property type="entry name" value="GalP_Utransf_C"/>
</dbReference>
<keyword evidence="7 16" id="KW-0548">Nucleotidyltransferase</keyword>
<feature type="binding site" evidence="15">
    <location>
        <position position="297"/>
    </location>
    <ligand>
        <name>Fe cation</name>
        <dbReference type="ChEBI" id="CHEBI:24875"/>
    </ligand>
</feature>
<evidence type="ECO:0000256" key="8">
    <source>
        <dbReference type="ARBA" id="ARBA00022723"/>
    </source>
</evidence>
<dbReference type="UniPathway" id="UPA00214"/>
<dbReference type="PANTHER" id="PTHR11943:SF1">
    <property type="entry name" value="GALACTOSE-1-PHOSPHATE URIDYLYLTRANSFERASE"/>
    <property type="match status" value="1"/>
</dbReference>
<comment type="cofactor">
    <cofactor evidence="14">
        <name>Zn(2+)</name>
        <dbReference type="ChEBI" id="CHEBI:29105"/>
    </cofactor>
    <text evidence="14">Binds 1 zinc ion per subunit.</text>
</comment>
<dbReference type="GO" id="GO:0005737">
    <property type="term" value="C:cytoplasm"/>
    <property type="evidence" value="ECO:0007669"/>
    <property type="project" value="TreeGrafter"/>
</dbReference>
<evidence type="ECO:0000256" key="13">
    <source>
        <dbReference type="PIRSR" id="PIRSR000808-1"/>
    </source>
</evidence>
<feature type="domain" description="Galactose-1-phosphate uridyl transferase N-terminal" evidence="17">
    <location>
        <begin position="8"/>
        <end position="175"/>
    </location>
</feature>
<dbReference type="InterPro" id="IPR005849">
    <property type="entry name" value="GalP_Utransf_N"/>
</dbReference>
<dbReference type="Pfam" id="PF01087">
    <property type="entry name" value="GalP_UDP_transf"/>
    <property type="match status" value="1"/>
</dbReference>
<dbReference type="FunFam" id="3.30.428.10:FF:000001">
    <property type="entry name" value="Galactose-1-phosphate uridylyltransferase"/>
    <property type="match status" value="1"/>
</dbReference>
<accession>A0A0C5VNX4</accession>
<keyword evidence="9 14" id="KW-0862">Zinc</keyword>
<dbReference type="KEGG" id="gsn:YC6258_04340"/>
<dbReference type="EC" id="2.7.7.12" evidence="4 12"/>
<keyword evidence="6 16" id="KW-0808">Transferase</keyword>
<dbReference type="GO" id="GO:0008108">
    <property type="term" value="F:UDP-glucose:hexose-1-phosphate uridylyltransferase activity"/>
    <property type="evidence" value="ECO:0007669"/>
    <property type="project" value="UniProtKB-UniRule"/>
</dbReference>
<evidence type="ECO:0000256" key="16">
    <source>
        <dbReference type="RuleBase" id="RU000506"/>
    </source>
</evidence>
<comment type="similarity">
    <text evidence="3 16">Belongs to the galactose-1-phosphate uridylyltransferase type 1 family.</text>
</comment>
<evidence type="ECO:0000256" key="9">
    <source>
        <dbReference type="ARBA" id="ARBA00022833"/>
    </source>
</evidence>
<evidence type="ECO:0000256" key="11">
    <source>
        <dbReference type="ARBA" id="ARBA00023277"/>
    </source>
</evidence>
<feature type="binding site" evidence="14">
    <location>
        <position position="114"/>
    </location>
    <ligand>
        <name>Zn(2+)</name>
        <dbReference type="ChEBI" id="CHEBI:29105"/>
    </ligand>
</feature>
<dbReference type="FunFam" id="3.30.428.10:FF:000002">
    <property type="entry name" value="Galactose-1-phosphate uridylyltransferase"/>
    <property type="match status" value="1"/>
</dbReference>
<dbReference type="GO" id="GO:0033499">
    <property type="term" value="P:galactose catabolic process via UDP-galactose, Leloir pathway"/>
    <property type="evidence" value="ECO:0007669"/>
    <property type="project" value="TreeGrafter"/>
</dbReference>
<dbReference type="EMBL" id="CP007142">
    <property type="protein sequence ID" value="AJQ96372.1"/>
    <property type="molecule type" value="Genomic_DNA"/>
</dbReference>
<evidence type="ECO:0000256" key="15">
    <source>
        <dbReference type="PIRSR" id="PIRSR000808-4"/>
    </source>
</evidence>
<comment type="cofactor">
    <cofactor evidence="15">
        <name>Fe cation</name>
        <dbReference type="ChEBI" id="CHEBI:24875"/>
    </cofactor>
    <text evidence="15">Binds 1 Fe cation per subunit.</text>
</comment>
<feature type="binding site" evidence="15">
    <location>
        <position position="280"/>
    </location>
    <ligand>
        <name>Fe cation</name>
        <dbReference type="ChEBI" id="CHEBI:24875"/>
    </ligand>
</feature>
<feature type="domain" description="Galactose-1-phosphate uridyl transferase C-terminal" evidence="18">
    <location>
        <begin position="184"/>
        <end position="344"/>
    </location>
</feature>
<proteinExistence type="inferred from homology"/>
<dbReference type="Gene3D" id="3.30.428.10">
    <property type="entry name" value="HIT-like"/>
    <property type="match status" value="2"/>
</dbReference>
<dbReference type="CDD" id="cd00608">
    <property type="entry name" value="GalT"/>
    <property type="match status" value="1"/>
</dbReference>
<evidence type="ECO:0000256" key="14">
    <source>
        <dbReference type="PIRSR" id="PIRSR000808-3"/>
    </source>
</evidence>
<dbReference type="OrthoDB" id="9769064at2"/>
<feature type="binding site" evidence="14">
    <location>
        <position position="55"/>
    </location>
    <ligand>
        <name>Zn(2+)</name>
        <dbReference type="ChEBI" id="CHEBI:29105"/>
    </ligand>
</feature>
<reference evidence="19 20" key="1">
    <citation type="submission" date="2014-01" db="EMBL/GenBank/DDBJ databases">
        <title>Full genme sequencing of cellulolytic bacterium Gynuella sunshinyii YC6258T gen. nov., sp. nov.</title>
        <authorList>
            <person name="Khan H."/>
            <person name="Chung E.J."/>
            <person name="Chung Y.R."/>
        </authorList>
    </citation>
    <scope>NUCLEOTIDE SEQUENCE [LARGE SCALE GENOMIC DNA]</scope>
    <source>
        <strain evidence="19 20">YC6258</strain>
    </source>
</reference>
<keyword evidence="10 16" id="KW-0299">Galactose metabolism</keyword>
<keyword evidence="15" id="KW-0408">Iron</keyword>
<evidence type="ECO:0000256" key="5">
    <source>
        <dbReference type="ARBA" id="ARBA00016340"/>
    </source>
</evidence>
<dbReference type="Pfam" id="PF02744">
    <property type="entry name" value="GalP_UDP_tr_C"/>
    <property type="match status" value="1"/>
</dbReference>
<evidence type="ECO:0000256" key="4">
    <source>
        <dbReference type="ARBA" id="ARBA00012384"/>
    </source>
</evidence>
<evidence type="ECO:0000259" key="18">
    <source>
        <dbReference type="Pfam" id="PF02744"/>
    </source>
</evidence>
<dbReference type="PROSITE" id="PS00117">
    <property type="entry name" value="GAL_P_UDP_TRANSF_I"/>
    <property type="match status" value="1"/>
</dbReference>
<gene>
    <name evidence="19" type="ORF">YC6258_04340</name>
</gene>
<dbReference type="PANTHER" id="PTHR11943">
    <property type="entry name" value="GALACTOSE-1-PHOSPHATE URIDYLYLTRANSFERASE"/>
    <property type="match status" value="1"/>
</dbReference>
<dbReference type="InterPro" id="IPR036265">
    <property type="entry name" value="HIT-like_sf"/>
</dbReference>
<organism evidence="19 20">
    <name type="scientific">Gynuella sunshinyii YC6258</name>
    <dbReference type="NCBI Taxonomy" id="1445510"/>
    <lineage>
        <taxon>Bacteria</taxon>
        <taxon>Pseudomonadati</taxon>
        <taxon>Pseudomonadota</taxon>
        <taxon>Gammaproteobacteria</taxon>
        <taxon>Oceanospirillales</taxon>
        <taxon>Saccharospirillaceae</taxon>
        <taxon>Gynuella</taxon>
    </lineage>
</organism>
<evidence type="ECO:0000256" key="1">
    <source>
        <dbReference type="ARBA" id="ARBA00001107"/>
    </source>
</evidence>
<dbReference type="RefSeq" id="WP_044618390.1">
    <property type="nucleotide sequence ID" value="NZ_CP007142.1"/>
</dbReference>
<evidence type="ECO:0000313" key="19">
    <source>
        <dbReference type="EMBL" id="AJQ96372.1"/>
    </source>
</evidence>
<evidence type="ECO:0000259" key="17">
    <source>
        <dbReference type="Pfam" id="PF01087"/>
    </source>
</evidence>
<feature type="binding site" evidence="14">
    <location>
        <position position="52"/>
    </location>
    <ligand>
        <name>Zn(2+)</name>
        <dbReference type="ChEBI" id="CHEBI:29105"/>
    </ligand>
</feature>
<dbReference type="PATRIC" id="fig|1445510.3.peg.4306"/>
<dbReference type="AlphaFoldDB" id="A0A0C5VNX4"/>
<comment type="catalytic activity">
    <reaction evidence="1 16">
        <text>alpha-D-galactose 1-phosphate + UDP-alpha-D-glucose = alpha-D-glucose 1-phosphate + UDP-alpha-D-galactose</text>
        <dbReference type="Rhea" id="RHEA:13989"/>
        <dbReference type="ChEBI" id="CHEBI:58336"/>
        <dbReference type="ChEBI" id="CHEBI:58601"/>
        <dbReference type="ChEBI" id="CHEBI:58885"/>
        <dbReference type="ChEBI" id="CHEBI:66914"/>
        <dbReference type="EC" id="2.7.7.12"/>
    </reaction>
</comment>
<dbReference type="STRING" id="1445510.YC6258_04340"/>
<keyword evidence="20" id="KW-1185">Reference proteome</keyword>